<comment type="similarity">
    <text evidence="7">Belongs to the binding-protein-dependent transport system permease family.</text>
</comment>
<feature type="domain" description="ABC transmembrane type-1" evidence="8">
    <location>
        <begin position="72"/>
        <end position="261"/>
    </location>
</feature>
<proteinExistence type="inferred from homology"/>
<dbReference type="Proteomes" id="UP000215506">
    <property type="component" value="Unassembled WGS sequence"/>
</dbReference>
<dbReference type="SUPFAM" id="SSF161098">
    <property type="entry name" value="MetI-like"/>
    <property type="match status" value="1"/>
</dbReference>
<dbReference type="PROSITE" id="PS50928">
    <property type="entry name" value="ABC_TM1"/>
    <property type="match status" value="1"/>
</dbReference>
<evidence type="ECO:0000256" key="5">
    <source>
        <dbReference type="ARBA" id="ARBA00022989"/>
    </source>
</evidence>
<dbReference type="InterPro" id="IPR035906">
    <property type="entry name" value="MetI-like_sf"/>
</dbReference>
<reference evidence="9 10" key="1">
    <citation type="submission" date="2017-07" db="EMBL/GenBank/DDBJ databases">
        <title>First draft Genome Sequence of Nocardia cerradoensis isolated from human infection.</title>
        <authorList>
            <person name="Carrasco G."/>
        </authorList>
    </citation>
    <scope>NUCLEOTIDE SEQUENCE [LARGE SCALE GENOMIC DNA]</scope>
    <source>
        <strain evidence="9 10">CNM20130759</strain>
    </source>
</reference>
<keyword evidence="2 7" id="KW-0813">Transport</keyword>
<keyword evidence="3" id="KW-1003">Cell membrane</keyword>
<dbReference type="InterPro" id="IPR000515">
    <property type="entry name" value="MetI-like"/>
</dbReference>
<dbReference type="GO" id="GO:0005886">
    <property type="term" value="C:plasma membrane"/>
    <property type="evidence" value="ECO:0007669"/>
    <property type="project" value="UniProtKB-SubCell"/>
</dbReference>
<dbReference type="PANTHER" id="PTHR43386:SF25">
    <property type="entry name" value="PEPTIDE ABC TRANSPORTER PERMEASE PROTEIN"/>
    <property type="match status" value="1"/>
</dbReference>
<evidence type="ECO:0000256" key="4">
    <source>
        <dbReference type="ARBA" id="ARBA00022692"/>
    </source>
</evidence>
<dbReference type="RefSeq" id="WP_094028194.1">
    <property type="nucleotide sequence ID" value="NZ_NGAF01000033.1"/>
</dbReference>
<evidence type="ECO:0000259" key="8">
    <source>
        <dbReference type="PROSITE" id="PS50928"/>
    </source>
</evidence>
<feature type="transmembrane region" description="Helical" evidence="7">
    <location>
        <begin position="74"/>
        <end position="99"/>
    </location>
</feature>
<evidence type="ECO:0000256" key="3">
    <source>
        <dbReference type="ARBA" id="ARBA00022475"/>
    </source>
</evidence>
<dbReference type="GO" id="GO:0055085">
    <property type="term" value="P:transmembrane transport"/>
    <property type="evidence" value="ECO:0007669"/>
    <property type="project" value="InterPro"/>
</dbReference>
<dbReference type="PANTHER" id="PTHR43386">
    <property type="entry name" value="OLIGOPEPTIDE TRANSPORT SYSTEM PERMEASE PROTEIN APPC"/>
    <property type="match status" value="1"/>
</dbReference>
<gene>
    <name evidence="9" type="primary">gsiD_6</name>
    <name evidence="9" type="ORF">B7C42_07563</name>
</gene>
<dbReference type="Pfam" id="PF12911">
    <property type="entry name" value="OppC_N"/>
    <property type="match status" value="1"/>
</dbReference>
<feature type="transmembrane region" description="Helical" evidence="7">
    <location>
        <begin position="111"/>
        <end position="131"/>
    </location>
</feature>
<evidence type="ECO:0000256" key="7">
    <source>
        <dbReference type="RuleBase" id="RU363032"/>
    </source>
</evidence>
<keyword evidence="6 7" id="KW-0472">Membrane</keyword>
<keyword evidence="4 7" id="KW-0812">Transmembrane</keyword>
<dbReference type="Pfam" id="PF00528">
    <property type="entry name" value="BPD_transp_1"/>
    <property type="match status" value="1"/>
</dbReference>
<comment type="subcellular location">
    <subcellularLocation>
        <location evidence="1 7">Cell membrane</location>
        <topology evidence="1 7">Multi-pass membrane protein</topology>
    </subcellularLocation>
</comment>
<evidence type="ECO:0000313" key="10">
    <source>
        <dbReference type="Proteomes" id="UP000215506"/>
    </source>
</evidence>
<name>A0A231GUU4_9NOCA</name>
<feature type="transmembrane region" description="Helical" evidence="7">
    <location>
        <begin position="137"/>
        <end position="153"/>
    </location>
</feature>
<protein>
    <submittedName>
        <fullName evidence="9">Glutathione transport system permease protein GsiD</fullName>
    </submittedName>
</protein>
<evidence type="ECO:0000313" key="9">
    <source>
        <dbReference type="EMBL" id="OXR40397.1"/>
    </source>
</evidence>
<evidence type="ECO:0000256" key="1">
    <source>
        <dbReference type="ARBA" id="ARBA00004651"/>
    </source>
</evidence>
<keyword evidence="10" id="KW-1185">Reference proteome</keyword>
<feature type="transmembrane region" description="Helical" evidence="7">
    <location>
        <begin position="193"/>
        <end position="218"/>
    </location>
</feature>
<dbReference type="InterPro" id="IPR050366">
    <property type="entry name" value="BP-dependent_transpt_permease"/>
</dbReference>
<keyword evidence="5 7" id="KW-1133">Transmembrane helix</keyword>
<comment type="caution">
    <text evidence="9">The sequence shown here is derived from an EMBL/GenBank/DDBJ whole genome shotgun (WGS) entry which is preliminary data.</text>
</comment>
<dbReference type="AlphaFoldDB" id="A0A231GUU4"/>
<organism evidence="9 10">
    <name type="scientific">Nocardia cerradoensis</name>
    <dbReference type="NCBI Taxonomy" id="85688"/>
    <lineage>
        <taxon>Bacteria</taxon>
        <taxon>Bacillati</taxon>
        <taxon>Actinomycetota</taxon>
        <taxon>Actinomycetes</taxon>
        <taxon>Mycobacteriales</taxon>
        <taxon>Nocardiaceae</taxon>
        <taxon>Nocardia</taxon>
    </lineage>
</organism>
<accession>A0A231GUU4</accession>
<evidence type="ECO:0000256" key="6">
    <source>
        <dbReference type="ARBA" id="ARBA00023136"/>
    </source>
</evidence>
<dbReference type="Gene3D" id="1.10.3720.10">
    <property type="entry name" value="MetI-like"/>
    <property type="match status" value="1"/>
</dbReference>
<sequence>MTTLRALLANPSARVCLLILAAVAFLAVFGSALAPYDALWQSPQILQGPSADHLLGTDYVGRDVLSRLMAGTRLSVVGAIEAVLVGLCLGVPSGLASVWAGRAGEWIGLRISETLTVLPFTVFTIAVAATLGNGMNQAMVAVGILSAPIFFRISRAVALGLRSTQYVESAELMGASTWWILRTHMWSKVAPNVAVAAAQATGAALLVIASLAFLGVGITPPAPTWGGMLASDLGYLELQPWAPLLPGIPMLLTVGALNILADCLREASSDAPRARRGLFARLLGRGLSLPATVTKPAFPTEEFDRVTVR</sequence>
<dbReference type="EMBL" id="NGAF01000033">
    <property type="protein sequence ID" value="OXR40397.1"/>
    <property type="molecule type" value="Genomic_DNA"/>
</dbReference>
<feature type="transmembrane region" description="Helical" evidence="7">
    <location>
        <begin position="238"/>
        <end position="260"/>
    </location>
</feature>
<evidence type="ECO:0000256" key="2">
    <source>
        <dbReference type="ARBA" id="ARBA00022448"/>
    </source>
</evidence>
<dbReference type="CDD" id="cd06261">
    <property type="entry name" value="TM_PBP2"/>
    <property type="match status" value="1"/>
</dbReference>
<dbReference type="InterPro" id="IPR025966">
    <property type="entry name" value="OppC_N"/>
</dbReference>